<dbReference type="Gene3D" id="3.30.70.3090">
    <property type="entry name" value="ORF SCO4226, nickel-binding ferredoxin-like monomer"/>
    <property type="match status" value="1"/>
</dbReference>
<reference evidence="1 2" key="1">
    <citation type="submission" date="2014-05" db="EMBL/GenBank/DDBJ databases">
        <title>Draft Genome Sequence of Nitratireductor basaltis Strain UMTGB225, A Marine Bacterium Isolated from Green Barrel Tunicate.</title>
        <authorList>
            <person name="Gan H.Y."/>
        </authorList>
    </citation>
    <scope>NUCLEOTIDE SEQUENCE [LARGE SCALE GENOMIC DNA]</scope>
    <source>
        <strain evidence="1 2">UMTGB225</strain>
    </source>
</reference>
<dbReference type="RefSeq" id="WP_036484633.1">
    <property type="nucleotide sequence ID" value="NZ_JMQM01000001.1"/>
</dbReference>
<dbReference type="Proteomes" id="UP000053675">
    <property type="component" value="Unassembled WGS sequence"/>
</dbReference>
<keyword evidence="2" id="KW-1185">Reference proteome</keyword>
<gene>
    <name evidence="1" type="ORF">EL18_02323</name>
</gene>
<evidence type="ECO:0000313" key="1">
    <source>
        <dbReference type="EMBL" id="KFB11275.1"/>
    </source>
</evidence>
<dbReference type="PATRIC" id="fig|472175.3.peg.2312"/>
<evidence type="ECO:0008006" key="3">
    <source>
        <dbReference type="Google" id="ProtNLM"/>
    </source>
</evidence>
<protein>
    <recommendedName>
        <fullName evidence="3">DUF4242 domain-containing protein</fullName>
    </recommendedName>
</protein>
<accession>A0A084UE89</accession>
<sequence>MTVYMVERNLKGISMEDLAGAQRAAIATAADMSANGERIAYIRSTFAPEDGRCMCLFESNDIEQVRRLNDKAGLPYSQVVEALDLTP</sequence>
<dbReference type="InterPro" id="IPR042557">
    <property type="entry name" value="SCO4226"/>
</dbReference>
<comment type="caution">
    <text evidence="1">The sequence shown here is derived from an EMBL/GenBank/DDBJ whole genome shotgun (WGS) entry which is preliminary data.</text>
</comment>
<proteinExistence type="predicted"/>
<dbReference type="EMBL" id="JMQM01000001">
    <property type="protein sequence ID" value="KFB11275.1"/>
    <property type="molecule type" value="Genomic_DNA"/>
</dbReference>
<dbReference type="InterPro" id="IPR025336">
    <property type="entry name" value="SCO4226-like"/>
</dbReference>
<name>A0A084UE89_9HYPH</name>
<dbReference type="OrthoDB" id="9800027at2"/>
<evidence type="ECO:0000313" key="2">
    <source>
        <dbReference type="Proteomes" id="UP000053675"/>
    </source>
</evidence>
<dbReference type="eggNOG" id="ENOG5032Y1F">
    <property type="taxonomic scope" value="Bacteria"/>
</dbReference>
<dbReference type="Pfam" id="PF14026">
    <property type="entry name" value="SCO4226-like"/>
    <property type="match status" value="1"/>
</dbReference>
<organism evidence="1 2">
    <name type="scientific">Nitratireductor basaltis</name>
    <dbReference type="NCBI Taxonomy" id="472175"/>
    <lineage>
        <taxon>Bacteria</taxon>
        <taxon>Pseudomonadati</taxon>
        <taxon>Pseudomonadota</taxon>
        <taxon>Alphaproteobacteria</taxon>
        <taxon>Hyphomicrobiales</taxon>
        <taxon>Phyllobacteriaceae</taxon>
        <taxon>Nitratireductor</taxon>
    </lineage>
</organism>
<dbReference type="AlphaFoldDB" id="A0A084UE89"/>